<dbReference type="InterPro" id="IPR036869">
    <property type="entry name" value="J_dom_sf"/>
</dbReference>
<feature type="compositionally biased region" description="Low complexity" evidence="1">
    <location>
        <begin position="222"/>
        <end position="232"/>
    </location>
</feature>
<dbReference type="InterPro" id="IPR001623">
    <property type="entry name" value="DnaJ_domain"/>
</dbReference>
<feature type="compositionally biased region" description="Low complexity" evidence="1">
    <location>
        <begin position="169"/>
        <end position="184"/>
    </location>
</feature>
<dbReference type="EMBL" id="CDMZ01000046">
    <property type="protein sequence ID" value="CEM05348.1"/>
    <property type="molecule type" value="Genomic_DNA"/>
</dbReference>
<feature type="region of interest" description="Disordered" evidence="1">
    <location>
        <begin position="739"/>
        <end position="758"/>
    </location>
</feature>
<feature type="region of interest" description="Disordered" evidence="1">
    <location>
        <begin position="1"/>
        <end position="30"/>
    </location>
</feature>
<dbReference type="SUPFAM" id="SSF46565">
    <property type="entry name" value="Chaperone J-domain"/>
    <property type="match status" value="1"/>
</dbReference>
<feature type="compositionally biased region" description="Polar residues" evidence="1">
    <location>
        <begin position="140"/>
        <end position="153"/>
    </location>
</feature>
<reference evidence="3" key="1">
    <citation type="submission" date="2014-11" db="EMBL/GenBank/DDBJ databases">
        <authorList>
            <person name="Otto D Thomas"/>
            <person name="Naeem Raeece"/>
        </authorList>
    </citation>
    <scope>NUCLEOTIDE SEQUENCE</scope>
</reference>
<sequence length="777" mass="84781">MSRRQKRSPPRGKGAKGGDTTGFDDVDEEGPSLLEHIQDFAYNLGDLLMSCNCTDRKAPGGGGKRMLPADLALIAHDPGVYGMSDLERSSESEGTDVERPVDLALPIGKRRLKNDKSPYGSKDKEGGSSRTDKWGRRWSQKSSLSTTTPQSVAESAPTKERSPSPTSYRSAEGARSRQQQRGSRMPAIGEDSSAKEFAYTKKKARYDENGDRIEDDNELSGSSASSAPASKAKSPKKDRQFFPDGSPPSTTAKPVEPLQGEWKTTWSQQDSLGEGADSSDTGESPSKGRRAMLKPLGGFEGLQTGIMVRGGWHRRYFFISQDLSALRWVKSKVDAERARFAEKQRELSQEFNRAYSDEPSPASRHDSEGTEGGEASGAPGIPLDQVFALLSLVHCFKSRHVFVLVFLHLFAHLVFFGMIEEGSLVGSSNFPKTLSRVYRRLSVQYHPDRGGSDEKQKRLNAAKEELAQTPALCFSRLKVFSGGEVEEICRAVADTADDLKIQSNILTSLTEECMRDDNGQVGRTAAFCKASDLLVSWLLASLIFAIMYQVAIGVYGVRSLLEACWAGLLFLLRCFIDSLVLCCLHFTGRDHSTEEGGDAQGPQEIEHMWLPADAEPPPAPSFAGPISAETYGKQRQSETLNALTGLPTCVAGNLAAEQLQVCWRMQENGQAVAEVRSPEGSVHGETGNHAGPLPTNSRPHKWNGAGPGCTSRCSDFRLLLHRLAVLSAFRWSIAADLPLTRSPDASPNSPVHNVRLRSEDADNVSSDIDLRALGSRR</sequence>
<gene>
    <name evidence="3" type="ORF">Cvel_14569</name>
</gene>
<evidence type="ECO:0000313" key="3">
    <source>
        <dbReference type="EMBL" id="CEM05348.1"/>
    </source>
</evidence>
<accession>A0A0G4F1A9</accession>
<dbReference type="Gene3D" id="1.10.287.110">
    <property type="entry name" value="DnaJ domain"/>
    <property type="match status" value="1"/>
</dbReference>
<feature type="region of interest" description="Disordered" evidence="1">
    <location>
        <begin position="84"/>
        <end position="294"/>
    </location>
</feature>
<feature type="compositionally biased region" description="Basic residues" evidence="1">
    <location>
        <begin position="1"/>
        <end position="14"/>
    </location>
</feature>
<feature type="compositionally biased region" description="Basic and acidic residues" evidence="1">
    <location>
        <begin position="85"/>
        <end position="101"/>
    </location>
</feature>
<evidence type="ECO:0000256" key="1">
    <source>
        <dbReference type="SAM" id="MobiDB-lite"/>
    </source>
</evidence>
<keyword evidence="2" id="KW-1133">Transmembrane helix</keyword>
<proteinExistence type="predicted"/>
<feature type="compositionally biased region" description="Basic and acidic residues" evidence="1">
    <location>
        <begin position="121"/>
        <end position="135"/>
    </location>
</feature>
<feature type="transmembrane region" description="Helical" evidence="2">
    <location>
        <begin position="534"/>
        <end position="557"/>
    </location>
</feature>
<evidence type="ECO:0008006" key="4">
    <source>
        <dbReference type="Google" id="ProtNLM"/>
    </source>
</evidence>
<dbReference type="VEuPathDB" id="CryptoDB:Cvel_14569"/>
<protein>
    <recommendedName>
        <fullName evidence="4">J domain-containing protein</fullName>
    </recommendedName>
</protein>
<evidence type="ECO:0000256" key="2">
    <source>
        <dbReference type="SAM" id="Phobius"/>
    </source>
</evidence>
<feature type="region of interest" description="Disordered" evidence="1">
    <location>
        <begin position="351"/>
        <end position="376"/>
    </location>
</feature>
<organism evidence="3">
    <name type="scientific">Chromera velia CCMP2878</name>
    <dbReference type="NCBI Taxonomy" id="1169474"/>
    <lineage>
        <taxon>Eukaryota</taxon>
        <taxon>Sar</taxon>
        <taxon>Alveolata</taxon>
        <taxon>Colpodellida</taxon>
        <taxon>Chromeraceae</taxon>
        <taxon>Chromera</taxon>
    </lineage>
</organism>
<feature type="compositionally biased region" description="Polar residues" evidence="1">
    <location>
        <begin position="262"/>
        <end position="271"/>
    </location>
</feature>
<feature type="transmembrane region" description="Helical" evidence="2">
    <location>
        <begin position="401"/>
        <end position="419"/>
    </location>
</feature>
<dbReference type="CDD" id="cd06257">
    <property type="entry name" value="DnaJ"/>
    <property type="match status" value="1"/>
</dbReference>
<feature type="region of interest" description="Disordered" evidence="1">
    <location>
        <begin position="679"/>
        <end position="700"/>
    </location>
</feature>
<dbReference type="AlphaFoldDB" id="A0A0G4F1A9"/>
<name>A0A0G4F1A9_9ALVE</name>
<keyword evidence="2" id="KW-0472">Membrane</keyword>
<keyword evidence="2" id="KW-0812">Transmembrane</keyword>